<dbReference type="SUPFAM" id="SSF53474">
    <property type="entry name" value="alpha/beta-Hydrolases"/>
    <property type="match status" value="1"/>
</dbReference>
<organism evidence="3 4">
    <name type="scientific">Caenispirillum bisanense</name>
    <dbReference type="NCBI Taxonomy" id="414052"/>
    <lineage>
        <taxon>Bacteria</taxon>
        <taxon>Pseudomonadati</taxon>
        <taxon>Pseudomonadota</taxon>
        <taxon>Alphaproteobacteria</taxon>
        <taxon>Rhodospirillales</taxon>
        <taxon>Novispirillaceae</taxon>
        <taxon>Caenispirillum</taxon>
    </lineage>
</organism>
<feature type="domain" description="AB hydrolase-1" evidence="2">
    <location>
        <begin position="185"/>
        <end position="431"/>
    </location>
</feature>
<dbReference type="InterPro" id="IPR051321">
    <property type="entry name" value="PHA/PHB_synthase"/>
</dbReference>
<dbReference type="InterPro" id="IPR029058">
    <property type="entry name" value="AB_hydrolase_fold"/>
</dbReference>
<evidence type="ECO:0000259" key="2">
    <source>
        <dbReference type="Pfam" id="PF00561"/>
    </source>
</evidence>
<proteinExistence type="predicted"/>
<evidence type="ECO:0000313" key="3">
    <source>
        <dbReference type="EMBL" id="SOD95983.1"/>
    </source>
</evidence>
<feature type="compositionally biased region" description="Pro residues" evidence="1">
    <location>
        <begin position="65"/>
        <end position="74"/>
    </location>
</feature>
<dbReference type="Pfam" id="PF00561">
    <property type="entry name" value="Abhydrolase_1"/>
    <property type="match status" value="1"/>
</dbReference>
<dbReference type="Gene3D" id="3.40.50.1820">
    <property type="entry name" value="alpha/beta hydrolase"/>
    <property type="match status" value="1"/>
</dbReference>
<name>A0A286GKB8_9PROT</name>
<evidence type="ECO:0000313" key="4">
    <source>
        <dbReference type="Proteomes" id="UP000219621"/>
    </source>
</evidence>
<protein>
    <submittedName>
        <fullName evidence="3">Polyhydroxyalkanoate synthase</fullName>
    </submittedName>
</protein>
<dbReference type="PANTHER" id="PTHR36837">
    <property type="entry name" value="POLY(3-HYDROXYALKANOATE) POLYMERASE SUBUNIT PHAC"/>
    <property type="match status" value="1"/>
</dbReference>
<dbReference type="Proteomes" id="UP000219621">
    <property type="component" value="Unassembled WGS sequence"/>
</dbReference>
<feature type="compositionally biased region" description="Low complexity" evidence="1">
    <location>
        <begin position="55"/>
        <end position="64"/>
    </location>
</feature>
<dbReference type="InterPro" id="IPR000073">
    <property type="entry name" value="AB_hydrolase_1"/>
</dbReference>
<sequence length="454" mass="49059">MRPFVPTEMPTLAPPPQAAAPAHPPRRQGPRPLPLHLATQGWTFLTSCAGSLRLNSASPTSNPAAPTPGPPPSPDQSQSRSDPLAEIASLLQSPDDRRRFLAEVDAEARRRFDTFLRGVQAYRDHPYHRPLTDPPAVWRAGTTALRDYRGTGGAVSPAGEGKGAAVLVVPSLVNRGYVLDLTARRSFMRHLARRGFQPFLVDWDAPGPEERGFGLSDYVTRRLDPMVDAVRAASGRDRIGVVGYCMGGTLSLPLAQRRPDAVAALVTLAAPWDFHAGSRRQQRVMAALGEALRTVIDVHDQLPLDLLQAMFASLDPGGIPRKFRAFAAMRAGSAKARDFVAMEDWLNDGVPLTAGVARETLFGWYADNLPGRGLWTIGGETVDPARIAARVLLAIPSRDRIVPPESALALAAACPQAETVQVPLGHIGMMTGRRAGELVYRPLARWLGKALRSP</sequence>
<feature type="region of interest" description="Disordered" evidence="1">
    <location>
        <begin position="53"/>
        <end position="83"/>
    </location>
</feature>
<dbReference type="RefSeq" id="WP_245913462.1">
    <property type="nucleotide sequence ID" value="NZ_OCNJ01000005.1"/>
</dbReference>
<dbReference type="AlphaFoldDB" id="A0A286GKB8"/>
<dbReference type="EMBL" id="OCNJ01000005">
    <property type="protein sequence ID" value="SOD95983.1"/>
    <property type="molecule type" value="Genomic_DNA"/>
</dbReference>
<evidence type="ECO:0000256" key="1">
    <source>
        <dbReference type="SAM" id="MobiDB-lite"/>
    </source>
</evidence>
<feature type="region of interest" description="Disordered" evidence="1">
    <location>
        <begin position="1"/>
        <end position="35"/>
    </location>
</feature>
<dbReference type="PANTHER" id="PTHR36837:SF2">
    <property type="entry name" value="POLY(3-HYDROXYALKANOATE) POLYMERASE SUBUNIT PHAC"/>
    <property type="match status" value="1"/>
</dbReference>
<keyword evidence="4" id="KW-1185">Reference proteome</keyword>
<accession>A0A286GKB8</accession>
<reference evidence="3 4" key="1">
    <citation type="submission" date="2017-09" db="EMBL/GenBank/DDBJ databases">
        <authorList>
            <person name="Ehlers B."/>
            <person name="Leendertz F.H."/>
        </authorList>
    </citation>
    <scope>NUCLEOTIDE SEQUENCE [LARGE SCALE GENOMIC DNA]</scope>
    <source>
        <strain evidence="3 4">USBA 140</strain>
    </source>
</reference>
<gene>
    <name evidence="3" type="ORF">SAMN05421508_10593</name>
</gene>